<comment type="similarity">
    <text evidence="3">Belongs to the alanine racemase family.</text>
</comment>
<dbReference type="EC" id="5.1.1.1" evidence="4"/>
<evidence type="ECO:0000256" key="1">
    <source>
        <dbReference type="ARBA" id="ARBA00000316"/>
    </source>
</evidence>
<evidence type="ECO:0000256" key="2">
    <source>
        <dbReference type="ARBA" id="ARBA00001933"/>
    </source>
</evidence>
<dbReference type="PANTHER" id="PTHR30511:SF4">
    <property type="entry name" value="ALANINE RACEMASE, BIOSYNTHETIC"/>
    <property type="match status" value="1"/>
</dbReference>
<feature type="domain" description="Alanine racemase C-terminal" evidence="8">
    <location>
        <begin position="225"/>
        <end position="352"/>
    </location>
</feature>
<accession>A0A1W1E6M3</accession>
<evidence type="ECO:0000256" key="4">
    <source>
        <dbReference type="ARBA" id="ARBA00013089"/>
    </source>
</evidence>
<evidence type="ECO:0000313" key="9">
    <source>
        <dbReference type="EMBL" id="SFV89085.1"/>
    </source>
</evidence>
<dbReference type="InterPro" id="IPR029066">
    <property type="entry name" value="PLP-binding_barrel"/>
</dbReference>
<dbReference type="PANTHER" id="PTHR30511">
    <property type="entry name" value="ALANINE RACEMASE"/>
    <property type="match status" value="1"/>
</dbReference>
<dbReference type="PRINTS" id="PR00992">
    <property type="entry name" value="ALARACEMASE"/>
</dbReference>
<dbReference type="InterPro" id="IPR009006">
    <property type="entry name" value="Ala_racemase/Decarboxylase_C"/>
</dbReference>
<protein>
    <recommendedName>
        <fullName evidence="4">alanine racemase</fullName>
        <ecNumber evidence="4">5.1.1.1</ecNumber>
    </recommendedName>
</protein>
<reference evidence="10" key="1">
    <citation type="submission" date="2016-10" db="EMBL/GenBank/DDBJ databases">
        <authorList>
            <person name="de Groot N.N."/>
        </authorList>
    </citation>
    <scope>NUCLEOTIDE SEQUENCE</scope>
</reference>
<dbReference type="SMART" id="SM01005">
    <property type="entry name" value="Ala_racemase_C"/>
    <property type="match status" value="1"/>
</dbReference>
<dbReference type="SUPFAM" id="SSF50621">
    <property type="entry name" value="Alanine racemase C-terminal domain-like"/>
    <property type="match status" value="1"/>
</dbReference>
<dbReference type="InterPro" id="IPR000821">
    <property type="entry name" value="Ala_racemase"/>
</dbReference>
<dbReference type="GO" id="GO:0008784">
    <property type="term" value="F:alanine racemase activity"/>
    <property type="evidence" value="ECO:0007669"/>
    <property type="project" value="UniProtKB-EC"/>
</dbReference>
<evidence type="ECO:0000313" key="10">
    <source>
        <dbReference type="EMBL" id="SFV89501.1"/>
    </source>
</evidence>
<evidence type="ECO:0000256" key="3">
    <source>
        <dbReference type="ARBA" id="ARBA00007880"/>
    </source>
</evidence>
<evidence type="ECO:0000256" key="6">
    <source>
        <dbReference type="ARBA" id="ARBA00023235"/>
    </source>
</evidence>
<dbReference type="GO" id="GO:0030632">
    <property type="term" value="P:D-alanine biosynthetic process"/>
    <property type="evidence" value="ECO:0007669"/>
    <property type="project" value="TreeGrafter"/>
</dbReference>
<evidence type="ECO:0000256" key="7">
    <source>
        <dbReference type="ARBA" id="ARBA00037912"/>
    </source>
</evidence>
<dbReference type="InterPro" id="IPR011079">
    <property type="entry name" value="Ala_racemase_C"/>
</dbReference>
<dbReference type="FunFam" id="3.20.20.10:FF:000002">
    <property type="entry name" value="Alanine racemase"/>
    <property type="match status" value="1"/>
</dbReference>
<comment type="pathway">
    <text evidence="7">Amino-acid biosynthesis; D-alanine biosynthesis; D-alanine from L-alanine: step 1/1.</text>
</comment>
<dbReference type="Gene3D" id="2.40.37.10">
    <property type="entry name" value="Lyase, Ornithine Decarboxylase, Chain A, domain 1"/>
    <property type="match status" value="1"/>
</dbReference>
<dbReference type="GO" id="GO:0030170">
    <property type="term" value="F:pyridoxal phosphate binding"/>
    <property type="evidence" value="ECO:0007669"/>
    <property type="project" value="TreeGrafter"/>
</dbReference>
<dbReference type="AlphaFoldDB" id="A0A1W1E6M3"/>
<proteinExistence type="inferred from homology"/>
<sequence>MDVVAVISQSALTHNLSVVKNQSLAKIVAMVKANGYGHHLDLLMPLIDNADILAVSELSEAQKLRSLTKRPILLLSGVYSEEALQQAIALECQIVVHHSSQIPIINNSSKALSVWLKIETGMHRLGLSAAEYQHCLTDFKANALISIECVMSHFACADEFENPINQRQLKVFEQLTGNQNNRSMANSAGILSNPQAHFDFVRPGIMLYGASPSPATNNDFGLQPVMQLCAPILSIKTIQAGESVGYGSTWTADKTSRIAIIGIGYGDGYPRHAKNGTPVLINGALYPLVGRVSMDMIVVNITDADDTKVGVGDIAILWGDEKLRVETVAKYSDTISYELLTNVSHRVKFIRGA</sequence>
<dbReference type="InterPro" id="IPR001608">
    <property type="entry name" value="Ala_racemase_N"/>
</dbReference>
<dbReference type="Pfam" id="PF00842">
    <property type="entry name" value="Ala_racemase_C"/>
    <property type="match status" value="1"/>
</dbReference>
<comment type="catalytic activity">
    <reaction evidence="1">
        <text>L-alanine = D-alanine</text>
        <dbReference type="Rhea" id="RHEA:20249"/>
        <dbReference type="ChEBI" id="CHEBI:57416"/>
        <dbReference type="ChEBI" id="CHEBI:57972"/>
        <dbReference type="EC" id="5.1.1.1"/>
    </reaction>
</comment>
<name>A0A1W1E6M3_9ZZZZ</name>
<evidence type="ECO:0000259" key="8">
    <source>
        <dbReference type="SMART" id="SM01005"/>
    </source>
</evidence>
<evidence type="ECO:0000256" key="5">
    <source>
        <dbReference type="ARBA" id="ARBA00022898"/>
    </source>
</evidence>
<dbReference type="HAMAP" id="MF_01201">
    <property type="entry name" value="Ala_racemase"/>
    <property type="match status" value="1"/>
</dbReference>
<dbReference type="EMBL" id="FPIA01000163">
    <property type="protein sequence ID" value="SFV89501.1"/>
    <property type="molecule type" value="Genomic_DNA"/>
</dbReference>
<dbReference type="SUPFAM" id="SSF51419">
    <property type="entry name" value="PLP-binding barrel"/>
    <property type="match status" value="1"/>
</dbReference>
<gene>
    <name evidence="10" type="ORF">MNB_SUP05-SYMBIONT-7-107</name>
    <name evidence="9" type="ORF">MNB_SUP05-SYMBIONT-7-500</name>
</gene>
<dbReference type="EMBL" id="FPIA01000120">
    <property type="protein sequence ID" value="SFV89085.1"/>
    <property type="molecule type" value="Genomic_DNA"/>
</dbReference>
<dbReference type="Gene3D" id="3.20.20.10">
    <property type="entry name" value="Alanine racemase"/>
    <property type="match status" value="1"/>
</dbReference>
<dbReference type="Pfam" id="PF01168">
    <property type="entry name" value="Ala_racemase_N"/>
    <property type="match status" value="1"/>
</dbReference>
<keyword evidence="5" id="KW-0663">Pyridoxal phosphate</keyword>
<dbReference type="GO" id="GO:0005829">
    <property type="term" value="C:cytosol"/>
    <property type="evidence" value="ECO:0007669"/>
    <property type="project" value="TreeGrafter"/>
</dbReference>
<organism evidence="10">
    <name type="scientific">hydrothermal vent metagenome</name>
    <dbReference type="NCBI Taxonomy" id="652676"/>
    <lineage>
        <taxon>unclassified sequences</taxon>
        <taxon>metagenomes</taxon>
        <taxon>ecological metagenomes</taxon>
    </lineage>
</organism>
<keyword evidence="6 10" id="KW-0413">Isomerase</keyword>
<dbReference type="NCBIfam" id="TIGR00492">
    <property type="entry name" value="alr"/>
    <property type="match status" value="1"/>
</dbReference>
<comment type="cofactor">
    <cofactor evidence="2">
        <name>pyridoxal 5'-phosphate</name>
        <dbReference type="ChEBI" id="CHEBI:597326"/>
    </cofactor>
</comment>